<protein>
    <submittedName>
        <fullName evidence="1">Uncharacterized protein</fullName>
    </submittedName>
</protein>
<dbReference type="EMBL" id="BMAV01022479">
    <property type="protein sequence ID" value="GFY77493.1"/>
    <property type="molecule type" value="Genomic_DNA"/>
</dbReference>
<organism evidence="1 2">
    <name type="scientific">Trichonephila inaurata madagascariensis</name>
    <dbReference type="NCBI Taxonomy" id="2747483"/>
    <lineage>
        <taxon>Eukaryota</taxon>
        <taxon>Metazoa</taxon>
        <taxon>Ecdysozoa</taxon>
        <taxon>Arthropoda</taxon>
        <taxon>Chelicerata</taxon>
        <taxon>Arachnida</taxon>
        <taxon>Araneae</taxon>
        <taxon>Araneomorphae</taxon>
        <taxon>Entelegynae</taxon>
        <taxon>Araneoidea</taxon>
        <taxon>Nephilidae</taxon>
        <taxon>Trichonephila</taxon>
        <taxon>Trichonephila inaurata</taxon>
    </lineage>
</organism>
<evidence type="ECO:0000313" key="2">
    <source>
        <dbReference type="Proteomes" id="UP000886998"/>
    </source>
</evidence>
<dbReference type="Proteomes" id="UP000886998">
    <property type="component" value="Unassembled WGS sequence"/>
</dbReference>
<gene>
    <name evidence="1" type="ORF">TNIN_397901</name>
</gene>
<comment type="caution">
    <text evidence="1">The sequence shown here is derived from an EMBL/GenBank/DDBJ whole genome shotgun (WGS) entry which is preliminary data.</text>
</comment>
<sequence length="111" mass="12599">MVTGNNDISPNQTGTNPFNFPRCPHVCVLLYHLSSSFYAVSVTPYLYTQMDPRLDLAKRTKTSLDDKGLCCPWNITRALRRKSEGLLRLYQQGLKHAPRPAIDRHASVPEK</sequence>
<proteinExistence type="predicted"/>
<accession>A0A8X7CQR4</accession>
<dbReference type="AlphaFoldDB" id="A0A8X7CQR4"/>
<keyword evidence="2" id="KW-1185">Reference proteome</keyword>
<reference evidence="1" key="1">
    <citation type="submission" date="2020-08" db="EMBL/GenBank/DDBJ databases">
        <title>Multicomponent nature underlies the extraordinary mechanical properties of spider dragline silk.</title>
        <authorList>
            <person name="Kono N."/>
            <person name="Nakamura H."/>
            <person name="Mori M."/>
            <person name="Yoshida Y."/>
            <person name="Ohtoshi R."/>
            <person name="Malay A.D."/>
            <person name="Moran D.A.P."/>
            <person name="Tomita M."/>
            <person name="Numata K."/>
            <person name="Arakawa K."/>
        </authorList>
    </citation>
    <scope>NUCLEOTIDE SEQUENCE</scope>
</reference>
<name>A0A8X7CQR4_9ARAC</name>
<dbReference type="OrthoDB" id="10508908at2759"/>
<evidence type="ECO:0000313" key="1">
    <source>
        <dbReference type="EMBL" id="GFY77493.1"/>
    </source>
</evidence>